<dbReference type="InterPro" id="IPR023614">
    <property type="entry name" value="Porin_dom_sf"/>
</dbReference>
<proteinExistence type="predicted"/>
<evidence type="ECO:0000313" key="2">
    <source>
        <dbReference type="Proteomes" id="UP000011704"/>
    </source>
</evidence>
<dbReference type="InParanoid" id="M1Z2Y0"/>
<dbReference type="EMBL" id="CAQJ01000105">
    <property type="protein sequence ID" value="CCQ92094.1"/>
    <property type="molecule type" value="Genomic_DNA"/>
</dbReference>
<dbReference type="STRING" id="1266370.NITGR_950052"/>
<dbReference type="SUPFAM" id="SSF56935">
    <property type="entry name" value="Porins"/>
    <property type="match status" value="1"/>
</dbReference>
<evidence type="ECO:0000313" key="1">
    <source>
        <dbReference type="EMBL" id="CCQ92094.1"/>
    </source>
</evidence>
<sequence>MERPLLQNRAIPTSWNGTGGGVFGTFGNVLGGMNYRVYVVNSLQSLRINASDNGSGVGAGGASGQFTSSGIRGGRLQPNNMIASDLAVTGRVELPNLFPGFQLGASFYTGDTSHNFIDAGARTTLVEGDIKFRKRWFEMNATVVHTHINNAAEINKANAIAPVAANATSTTVPTGSFAWNVQVGVHLLQLMKVATSHDIVLHGMYERIDSQNEIPAGFPRDVSQEVDVFTGGVAWFPTPNVAIKLDYTNQDRGNNTSSQEFNLGMAYMFF</sequence>
<name>M1Z2Y0_NITG3</name>
<keyword evidence="2" id="KW-1185">Reference proteome</keyword>
<dbReference type="Gene3D" id="2.40.160.10">
    <property type="entry name" value="Porin"/>
    <property type="match status" value="1"/>
</dbReference>
<organism evidence="1 2">
    <name type="scientific">Nitrospina gracilis (strain 3/211)</name>
    <dbReference type="NCBI Taxonomy" id="1266370"/>
    <lineage>
        <taxon>Bacteria</taxon>
        <taxon>Pseudomonadati</taxon>
        <taxon>Nitrospinota/Tectimicrobiota group</taxon>
        <taxon>Nitrospinota</taxon>
        <taxon>Nitrospinia</taxon>
        <taxon>Nitrospinales</taxon>
        <taxon>Nitrospinaceae</taxon>
        <taxon>Nitrospina</taxon>
    </lineage>
</organism>
<comment type="caution">
    <text evidence="1">The sequence shown here is derived from an EMBL/GenBank/DDBJ whole genome shotgun (WGS) entry which is preliminary data.</text>
</comment>
<accession>M1Z2Y0</accession>
<dbReference type="AlphaFoldDB" id="M1Z2Y0"/>
<gene>
    <name evidence="1" type="ORF">NITGR_950052</name>
</gene>
<dbReference type="HOGENOM" id="CLU_1029852_0_0_0"/>
<reference evidence="1 2" key="1">
    <citation type="journal article" date="2013" name="Front. Microbiol.">
        <title>The genome of Nitrospina gracilis illuminates the metabolism and evolution of the major marine nitrite oxidizer.</title>
        <authorList>
            <person name="Luecker S."/>
            <person name="Nowka B."/>
            <person name="Rattei T."/>
            <person name="Spieck E."/>
            <person name="and Daims H."/>
        </authorList>
    </citation>
    <scope>NUCLEOTIDE SEQUENCE [LARGE SCALE GENOMIC DNA]</scope>
    <source>
        <strain evidence="1 2">3/211</strain>
    </source>
</reference>
<protein>
    <submittedName>
        <fullName evidence="1">Uncharacterized protein</fullName>
    </submittedName>
</protein>
<dbReference type="Proteomes" id="UP000011704">
    <property type="component" value="Unassembled WGS sequence"/>
</dbReference>